<sequence length="129" mass="14731">MALNLSKHAFPLVFEFSSLSIEITNPKYREASVTTLGVISKRCFELMKDKLLEPIILTFSWCLLKMGTFTSQGFGGVSSDDDAHDEPRLRNICIRTGVLDEKVATTHALELFALHTYCRLWTHNLYQEF</sequence>
<dbReference type="EMBL" id="DUZY01000004">
    <property type="protein sequence ID" value="DAD34713.1"/>
    <property type="molecule type" value="Genomic_DNA"/>
</dbReference>
<accession>A0A822YRE7</accession>
<dbReference type="Proteomes" id="UP000607653">
    <property type="component" value="Unassembled WGS sequence"/>
</dbReference>
<gene>
    <name evidence="1" type="ORF">HUJ06_005353</name>
</gene>
<proteinExistence type="predicted"/>
<keyword evidence="2" id="KW-1185">Reference proteome</keyword>
<organism evidence="1 2">
    <name type="scientific">Nelumbo nucifera</name>
    <name type="common">Sacred lotus</name>
    <dbReference type="NCBI Taxonomy" id="4432"/>
    <lineage>
        <taxon>Eukaryota</taxon>
        <taxon>Viridiplantae</taxon>
        <taxon>Streptophyta</taxon>
        <taxon>Embryophyta</taxon>
        <taxon>Tracheophyta</taxon>
        <taxon>Spermatophyta</taxon>
        <taxon>Magnoliopsida</taxon>
        <taxon>Proteales</taxon>
        <taxon>Nelumbonaceae</taxon>
        <taxon>Nelumbo</taxon>
    </lineage>
</organism>
<dbReference type="AlphaFoldDB" id="A0A822YRE7"/>
<evidence type="ECO:0000313" key="1">
    <source>
        <dbReference type="EMBL" id="DAD34713.1"/>
    </source>
</evidence>
<protein>
    <submittedName>
        <fullName evidence="1">Uncharacterized protein</fullName>
    </submittedName>
</protein>
<name>A0A822YRE7_NELNU</name>
<reference evidence="1 2" key="1">
    <citation type="journal article" date="2020" name="Mol. Biol. Evol.">
        <title>Distinct Expression and Methylation Patterns for Genes with Different Fates following a Single Whole-Genome Duplication in Flowering Plants.</title>
        <authorList>
            <person name="Shi T."/>
            <person name="Rahmani R.S."/>
            <person name="Gugger P.F."/>
            <person name="Wang M."/>
            <person name="Li H."/>
            <person name="Zhang Y."/>
            <person name="Li Z."/>
            <person name="Wang Q."/>
            <person name="Van de Peer Y."/>
            <person name="Marchal K."/>
            <person name="Chen J."/>
        </authorList>
    </citation>
    <scope>NUCLEOTIDE SEQUENCE [LARGE SCALE GENOMIC DNA]</scope>
    <source>
        <tissue evidence="1">Leaf</tissue>
    </source>
</reference>
<comment type="caution">
    <text evidence="1">The sequence shown here is derived from an EMBL/GenBank/DDBJ whole genome shotgun (WGS) entry which is preliminary data.</text>
</comment>
<evidence type="ECO:0000313" key="2">
    <source>
        <dbReference type="Proteomes" id="UP000607653"/>
    </source>
</evidence>